<proteinExistence type="inferred from homology"/>
<evidence type="ECO:0008006" key="5">
    <source>
        <dbReference type="Google" id="ProtNLM"/>
    </source>
</evidence>
<dbReference type="Pfam" id="PF13041">
    <property type="entry name" value="PPR_2"/>
    <property type="match status" value="1"/>
</dbReference>
<evidence type="ECO:0000256" key="2">
    <source>
        <dbReference type="ARBA" id="ARBA00022737"/>
    </source>
</evidence>
<dbReference type="Gene3D" id="1.25.40.10">
    <property type="entry name" value="Tetratricopeptide repeat domain"/>
    <property type="match status" value="1"/>
</dbReference>
<accession>A0AAD2DI48</accession>
<keyword evidence="2" id="KW-0677">Repeat</keyword>
<evidence type="ECO:0000313" key="3">
    <source>
        <dbReference type="EMBL" id="CAI9754869.1"/>
    </source>
</evidence>
<dbReference type="NCBIfam" id="TIGR00756">
    <property type="entry name" value="PPR"/>
    <property type="match status" value="2"/>
</dbReference>
<comment type="similarity">
    <text evidence="1">Belongs to the PPR family. P subfamily.</text>
</comment>
<dbReference type="InterPro" id="IPR011990">
    <property type="entry name" value="TPR-like_helical_dom_sf"/>
</dbReference>
<evidence type="ECO:0000256" key="1">
    <source>
        <dbReference type="ARBA" id="ARBA00007626"/>
    </source>
</evidence>
<dbReference type="Pfam" id="PF13812">
    <property type="entry name" value="PPR_3"/>
    <property type="match status" value="2"/>
</dbReference>
<dbReference type="PANTHER" id="PTHR47447">
    <property type="entry name" value="OS03G0856100 PROTEIN"/>
    <property type="match status" value="1"/>
</dbReference>
<dbReference type="PANTHER" id="PTHR47447:SF28">
    <property type="entry name" value="PENTACOTRIPEPTIDE-REPEAT REGION OF PRORP DOMAIN-CONTAINING PROTEIN"/>
    <property type="match status" value="1"/>
</dbReference>
<evidence type="ECO:0000313" key="4">
    <source>
        <dbReference type="Proteomes" id="UP000834106"/>
    </source>
</evidence>
<name>A0AAD2DI48_9LAMI</name>
<reference evidence="3" key="1">
    <citation type="submission" date="2023-05" db="EMBL/GenBank/DDBJ databases">
        <authorList>
            <person name="Huff M."/>
        </authorList>
    </citation>
    <scope>NUCLEOTIDE SEQUENCE</scope>
</reference>
<protein>
    <recommendedName>
        <fullName evidence="5">Pentatricopeptide repeat-containing protein</fullName>
    </recommendedName>
</protein>
<dbReference type="AlphaFoldDB" id="A0AAD2DI48"/>
<organism evidence="3 4">
    <name type="scientific">Fraxinus pennsylvanica</name>
    <dbReference type="NCBI Taxonomy" id="56036"/>
    <lineage>
        <taxon>Eukaryota</taxon>
        <taxon>Viridiplantae</taxon>
        <taxon>Streptophyta</taxon>
        <taxon>Embryophyta</taxon>
        <taxon>Tracheophyta</taxon>
        <taxon>Spermatophyta</taxon>
        <taxon>Magnoliopsida</taxon>
        <taxon>eudicotyledons</taxon>
        <taxon>Gunneridae</taxon>
        <taxon>Pentapetalae</taxon>
        <taxon>asterids</taxon>
        <taxon>lamiids</taxon>
        <taxon>Lamiales</taxon>
        <taxon>Oleaceae</taxon>
        <taxon>Oleeae</taxon>
        <taxon>Fraxinus</taxon>
    </lineage>
</organism>
<dbReference type="EMBL" id="OU503036">
    <property type="protein sequence ID" value="CAI9754869.1"/>
    <property type="molecule type" value="Genomic_DNA"/>
</dbReference>
<keyword evidence="4" id="KW-1185">Reference proteome</keyword>
<dbReference type="Proteomes" id="UP000834106">
    <property type="component" value="Chromosome 1"/>
</dbReference>
<dbReference type="InterPro" id="IPR002885">
    <property type="entry name" value="PPR_rpt"/>
</dbReference>
<gene>
    <name evidence="3" type="ORF">FPE_LOCUS2300</name>
</gene>
<sequence length="340" mass="38954">MAIFLKQSFDKSIPVRSFWIWPFFAIFSNSVGNPQSITTQASLPQESSDEILNEIYAAIKDSLVSRGEICITYVNKLCASGDLLTTSRQMHSLCNKHILFSPCMHERLLEATGEKNDIDMVFQIFKVFLVSCDSIRLTSYLILAGMFVKPNHPVILLKFIREVSEMVFPRNEIVLNRLIFAIDKCGHVDKALFVFDHMKSMECKPHLVTYNTIFGILGQPGKADEILHEFAAMEKANLIPDIVTYNTLLTSSWKVGRFDLCLVYFKEMSERGVQPDLLTYKALIESLGRSGKIEEALRIFEEMKRKRIHLSTHIYQALIFSLKRTGKMELALKFSKEMED</sequence>